<keyword evidence="2" id="KW-0443">Lipid metabolism</keyword>
<dbReference type="PANTHER" id="PTHR18896">
    <property type="entry name" value="PHOSPHOLIPASE D"/>
    <property type="match status" value="1"/>
</dbReference>
<dbReference type="PANTHER" id="PTHR18896:SF61">
    <property type="entry name" value="PHOSPHOLIPASE D"/>
    <property type="match status" value="1"/>
</dbReference>
<evidence type="ECO:0000256" key="1">
    <source>
        <dbReference type="ARBA" id="ARBA00022737"/>
    </source>
</evidence>
<accession>A0A811QMR0</accession>
<comment type="caution">
    <text evidence="3">The sequence shown here is derived from an EMBL/GenBank/DDBJ whole genome shotgun (WGS) entry which is preliminary data.</text>
</comment>
<organism evidence="3 4">
    <name type="scientific">Miscanthus lutarioriparius</name>
    <dbReference type="NCBI Taxonomy" id="422564"/>
    <lineage>
        <taxon>Eukaryota</taxon>
        <taxon>Viridiplantae</taxon>
        <taxon>Streptophyta</taxon>
        <taxon>Embryophyta</taxon>
        <taxon>Tracheophyta</taxon>
        <taxon>Spermatophyta</taxon>
        <taxon>Magnoliopsida</taxon>
        <taxon>Liliopsida</taxon>
        <taxon>Poales</taxon>
        <taxon>Poaceae</taxon>
        <taxon>PACMAD clade</taxon>
        <taxon>Panicoideae</taxon>
        <taxon>Andropogonodae</taxon>
        <taxon>Andropogoneae</taxon>
        <taxon>Saccharinae</taxon>
        <taxon>Miscanthus</taxon>
    </lineage>
</organism>
<sequence length="112" mass="12737">MDVAMRAAVNAVAELERGNGERMARRAKARRLIYITGWSVFHTIHLVRDGHGGMALGDLLRRKSQEGVRVLLLVWDDPTSRSVIGIKMTSFGISERKRKTLWIHVVAVKMWQ</sequence>
<gene>
    <name evidence="3" type="ORF">NCGR_LOCUS43720</name>
</gene>
<evidence type="ECO:0000313" key="3">
    <source>
        <dbReference type="EMBL" id="CAD6260285.1"/>
    </source>
</evidence>
<dbReference type="SUPFAM" id="SSF56024">
    <property type="entry name" value="Phospholipase D/nuclease"/>
    <property type="match status" value="1"/>
</dbReference>
<name>A0A811QMR0_9POAL</name>
<keyword evidence="4" id="KW-1185">Reference proteome</keyword>
<dbReference type="GO" id="GO:0004630">
    <property type="term" value="F:phospholipase D activity"/>
    <property type="evidence" value="ECO:0007669"/>
    <property type="project" value="TreeGrafter"/>
</dbReference>
<evidence type="ECO:0000256" key="2">
    <source>
        <dbReference type="ARBA" id="ARBA00023098"/>
    </source>
</evidence>
<dbReference type="OrthoDB" id="14911at2759"/>
<dbReference type="GO" id="GO:0005886">
    <property type="term" value="C:plasma membrane"/>
    <property type="evidence" value="ECO:0007669"/>
    <property type="project" value="TreeGrafter"/>
</dbReference>
<protein>
    <submittedName>
        <fullName evidence="3">Uncharacterized protein</fullName>
    </submittedName>
</protein>
<dbReference type="EMBL" id="CAJGYO010000011">
    <property type="protein sequence ID" value="CAD6260285.1"/>
    <property type="molecule type" value="Genomic_DNA"/>
</dbReference>
<reference evidence="3" key="1">
    <citation type="submission" date="2020-10" db="EMBL/GenBank/DDBJ databases">
        <authorList>
            <person name="Han B."/>
            <person name="Lu T."/>
            <person name="Zhao Q."/>
            <person name="Huang X."/>
            <person name="Zhao Y."/>
        </authorList>
    </citation>
    <scope>NUCLEOTIDE SEQUENCE</scope>
</reference>
<dbReference type="GO" id="GO:0009395">
    <property type="term" value="P:phospholipid catabolic process"/>
    <property type="evidence" value="ECO:0007669"/>
    <property type="project" value="TreeGrafter"/>
</dbReference>
<evidence type="ECO:0000313" key="4">
    <source>
        <dbReference type="Proteomes" id="UP000604825"/>
    </source>
</evidence>
<dbReference type="AlphaFoldDB" id="A0A811QMR0"/>
<proteinExistence type="predicted"/>
<keyword evidence="1" id="KW-0677">Repeat</keyword>
<dbReference type="Proteomes" id="UP000604825">
    <property type="component" value="Unassembled WGS sequence"/>
</dbReference>
<dbReference type="InterPro" id="IPR015679">
    <property type="entry name" value="PLipase_D_fam"/>
</dbReference>